<comment type="caution">
    <text evidence="9">The sequence shown here is derived from an EMBL/GenBank/DDBJ whole genome shotgun (WGS) entry which is preliminary data.</text>
</comment>
<evidence type="ECO:0000313" key="9">
    <source>
        <dbReference type="EMBL" id="KAI0529329.1"/>
    </source>
</evidence>
<dbReference type="AlphaFoldDB" id="A0A8T3CAT3"/>
<keyword evidence="10" id="KW-1185">Reference proteome</keyword>
<keyword evidence="5" id="KW-0255">Endonuclease</keyword>
<dbReference type="Pfam" id="PF00078">
    <property type="entry name" value="RVT_1"/>
    <property type="match status" value="1"/>
</dbReference>
<keyword evidence="6" id="KW-0378">Hydrolase</keyword>
<dbReference type="InterPro" id="IPR043128">
    <property type="entry name" value="Rev_trsase/Diguanyl_cyclase"/>
</dbReference>
<evidence type="ECO:0000256" key="7">
    <source>
        <dbReference type="ARBA" id="ARBA00022918"/>
    </source>
</evidence>
<proteinExistence type="predicted"/>
<dbReference type="SUPFAM" id="SSF56672">
    <property type="entry name" value="DNA/RNA polymerases"/>
    <property type="match status" value="1"/>
</dbReference>
<dbReference type="PANTHER" id="PTHR35046">
    <property type="entry name" value="ZINC KNUCKLE (CCHC-TYPE) FAMILY PROTEIN"/>
    <property type="match status" value="1"/>
</dbReference>
<evidence type="ECO:0000313" key="10">
    <source>
        <dbReference type="Proteomes" id="UP000829196"/>
    </source>
</evidence>
<dbReference type="Gene3D" id="2.40.70.10">
    <property type="entry name" value="Acid Proteases"/>
    <property type="match status" value="1"/>
</dbReference>
<evidence type="ECO:0000256" key="4">
    <source>
        <dbReference type="ARBA" id="ARBA00022722"/>
    </source>
</evidence>
<dbReference type="Proteomes" id="UP000829196">
    <property type="component" value="Unassembled WGS sequence"/>
</dbReference>
<reference evidence="9" key="1">
    <citation type="journal article" date="2022" name="Front. Genet.">
        <title>Chromosome-Scale Assembly of the Dendrobium nobile Genome Provides Insights Into the Molecular Mechanism of the Biosynthesis of the Medicinal Active Ingredient of Dendrobium.</title>
        <authorList>
            <person name="Xu Q."/>
            <person name="Niu S.-C."/>
            <person name="Li K.-L."/>
            <person name="Zheng P.-J."/>
            <person name="Zhang X.-J."/>
            <person name="Jia Y."/>
            <person name="Liu Y."/>
            <person name="Niu Y.-X."/>
            <person name="Yu L.-H."/>
            <person name="Chen D.-F."/>
            <person name="Zhang G.-Q."/>
        </authorList>
    </citation>
    <scope>NUCLEOTIDE SEQUENCE</scope>
    <source>
        <tissue evidence="9">Leaf</tissue>
    </source>
</reference>
<dbReference type="OrthoDB" id="785668at2759"/>
<dbReference type="InterPro" id="IPR000477">
    <property type="entry name" value="RT_dom"/>
</dbReference>
<dbReference type="FunFam" id="3.10.10.10:FF:000007">
    <property type="entry name" value="Retrovirus-related Pol polyprotein from transposon 17.6-like Protein"/>
    <property type="match status" value="1"/>
</dbReference>
<dbReference type="PROSITE" id="PS50878">
    <property type="entry name" value="RT_POL"/>
    <property type="match status" value="1"/>
</dbReference>
<dbReference type="CDD" id="cd00303">
    <property type="entry name" value="retropepsin_like"/>
    <property type="match status" value="1"/>
</dbReference>
<dbReference type="EMBL" id="JAGYWB010000002">
    <property type="protein sequence ID" value="KAI0529329.1"/>
    <property type="molecule type" value="Genomic_DNA"/>
</dbReference>
<dbReference type="Gene3D" id="3.10.10.10">
    <property type="entry name" value="HIV Type 1 Reverse Transcriptase, subunit A, domain 1"/>
    <property type="match status" value="1"/>
</dbReference>
<keyword evidence="3" id="KW-0548">Nucleotidyltransferase</keyword>
<sequence length="708" mass="80884">MKQLLHGHYLPTNYEKMLYLKYQHCIQRTRTVNEYTEEFYRLSARNNLQETENQLVARYIGGLKEQIQDKLKLNAMWSLSQAVNFALKVETQMQRQSRSHSSRRHFSHESAIEVSKIAGPATKSQSNSNVATPELKFPFKPKVPIRENPYSRPTTLKCFRSFHPGHKSNECPNQPQLQVIEGDGLEEGREDDEYEDQAEDVPGDEGDPLVCILEKLLLVRRHTLPSQRNAIFRTKCTINGKICDLLIDSGCTENVISRSVVQALQLKTTKKNQPYRIGWVKRGLELTVSECCKLTFSIGKHYVCEITCDVLEMDVCHLILGRPWQFDANATHEGRSNVYSLEWKGKRLRLLPHHADSVGKDDKGKAAAYLVSGHILLQSRPEDVPVLALVAADNHKQQDLHAVPEAVKQLLTEFVDIGPTELPAHLPPLRTIQHQIDLIPGASLPNLPHYRMSPKEHAILQDIVDDLLKRQLIQHSLSPCAVPALIVPKKDGQWRMCIDSRAINKITTKYQFPIPRIPDLLDKLEGAAVFSKLDLRSGYHQVRIRPGDEWKTAFKTREGLFEWRVMPFGLCNAPSTFMRLMTEVLKPFVGKFCVSYFDDILVYSSSLEEHLQHLTLVFQALRDHRLYLNLSKCEFATHSVYFLGFVVSHEGIQADPRKVAAVRDLPTPRIVTEIRSFHGLANFYFRFIRGFSVIMAPITDVLKSPTFF</sequence>
<keyword evidence="4" id="KW-0540">Nuclease</keyword>
<dbReference type="GO" id="GO:0003964">
    <property type="term" value="F:RNA-directed DNA polymerase activity"/>
    <property type="evidence" value="ECO:0007669"/>
    <property type="project" value="UniProtKB-KW"/>
</dbReference>
<evidence type="ECO:0000256" key="3">
    <source>
        <dbReference type="ARBA" id="ARBA00022695"/>
    </source>
</evidence>
<dbReference type="Pfam" id="PF13650">
    <property type="entry name" value="Asp_protease_2"/>
    <property type="match status" value="1"/>
</dbReference>
<dbReference type="InterPro" id="IPR021109">
    <property type="entry name" value="Peptidase_aspartic_dom_sf"/>
</dbReference>
<dbReference type="CDD" id="cd01647">
    <property type="entry name" value="RT_LTR"/>
    <property type="match status" value="1"/>
</dbReference>
<keyword evidence="1" id="KW-0645">Protease</keyword>
<name>A0A8T3CAT3_DENNO</name>
<dbReference type="GO" id="GO:0004519">
    <property type="term" value="F:endonuclease activity"/>
    <property type="evidence" value="ECO:0007669"/>
    <property type="project" value="UniProtKB-KW"/>
</dbReference>
<dbReference type="GO" id="GO:0008233">
    <property type="term" value="F:peptidase activity"/>
    <property type="evidence" value="ECO:0007669"/>
    <property type="project" value="UniProtKB-KW"/>
</dbReference>
<dbReference type="SUPFAM" id="SSF50630">
    <property type="entry name" value="Acid proteases"/>
    <property type="match status" value="1"/>
</dbReference>
<dbReference type="InterPro" id="IPR005162">
    <property type="entry name" value="Retrotrans_gag_dom"/>
</dbReference>
<gene>
    <name evidence="9" type="ORF">KFK09_001876</name>
</gene>
<keyword evidence="7" id="KW-0695">RNA-directed DNA polymerase</keyword>
<organism evidence="9 10">
    <name type="scientific">Dendrobium nobile</name>
    <name type="common">Orchid</name>
    <dbReference type="NCBI Taxonomy" id="94219"/>
    <lineage>
        <taxon>Eukaryota</taxon>
        <taxon>Viridiplantae</taxon>
        <taxon>Streptophyta</taxon>
        <taxon>Embryophyta</taxon>
        <taxon>Tracheophyta</taxon>
        <taxon>Spermatophyta</taxon>
        <taxon>Magnoliopsida</taxon>
        <taxon>Liliopsida</taxon>
        <taxon>Asparagales</taxon>
        <taxon>Orchidaceae</taxon>
        <taxon>Epidendroideae</taxon>
        <taxon>Malaxideae</taxon>
        <taxon>Dendrobiinae</taxon>
        <taxon>Dendrobium</taxon>
    </lineage>
</organism>
<dbReference type="PANTHER" id="PTHR35046:SF18">
    <property type="entry name" value="RNA-DIRECTED DNA POLYMERASE"/>
    <property type="match status" value="1"/>
</dbReference>
<accession>A0A8T3CAT3</accession>
<dbReference type="Pfam" id="PF03732">
    <property type="entry name" value="Retrotrans_gag"/>
    <property type="match status" value="1"/>
</dbReference>
<evidence type="ECO:0000259" key="8">
    <source>
        <dbReference type="PROSITE" id="PS50878"/>
    </source>
</evidence>
<evidence type="ECO:0000256" key="5">
    <source>
        <dbReference type="ARBA" id="ARBA00022759"/>
    </source>
</evidence>
<protein>
    <recommendedName>
        <fullName evidence="8">Reverse transcriptase domain-containing protein</fullName>
    </recommendedName>
</protein>
<evidence type="ECO:0000256" key="6">
    <source>
        <dbReference type="ARBA" id="ARBA00022801"/>
    </source>
</evidence>
<evidence type="ECO:0000256" key="2">
    <source>
        <dbReference type="ARBA" id="ARBA00022679"/>
    </source>
</evidence>
<feature type="domain" description="Reverse transcriptase" evidence="8">
    <location>
        <begin position="468"/>
        <end position="647"/>
    </location>
</feature>
<keyword evidence="2" id="KW-0808">Transferase</keyword>
<dbReference type="Gene3D" id="3.30.70.270">
    <property type="match status" value="2"/>
</dbReference>
<evidence type="ECO:0000256" key="1">
    <source>
        <dbReference type="ARBA" id="ARBA00022670"/>
    </source>
</evidence>
<dbReference type="InterPro" id="IPR043502">
    <property type="entry name" value="DNA/RNA_pol_sf"/>
</dbReference>
<dbReference type="GO" id="GO:0006508">
    <property type="term" value="P:proteolysis"/>
    <property type="evidence" value="ECO:0007669"/>
    <property type="project" value="UniProtKB-KW"/>
</dbReference>